<protein>
    <recommendedName>
        <fullName evidence="6">glucan 1,3-beta-glucosidase</fullName>
        <ecNumber evidence="6">3.2.1.58</ecNumber>
    </recommendedName>
</protein>
<dbReference type="EC" id="3.2.1.58" evidence="6"/>
<dbReference type="PANTHER" id="PTHR31297:SF42">
    <property type="entry name" value="GLYCOSIDE HYDROLASE FAMILY 5 DOMAIN-CONTAINING PROTEIN"/>
    <property type="match status" value="1"/>
</dbReference>
<evidence type="ECO:0000256" key="1">
    <source>
        <dbReference type="ARBA" id="ARBA00005641"/>
    </source>
</evidence>
<sequence length="423" mass="47523">MVSLTTSSLLFTTLFILSAVQPAFAYTWGFPYGSQKIRGVNLGGWLVLEPWITPTLFDATGDSRIVDEYTFCQYQDRTKAAAALKLHWDTWITEQDFKDIAAAGLNHVRLPIGYWAWDVSGGEPYIQGQLAYLNKAVTWAQKYNLKVIVDLHGVPGSQNGFDNSGQRLSNGPTWHQKQSNIDRSNAVIKRIADQFKDMTGIVPAIGALNEPAGWYGSQMMNVVRQFWHDSYGNIRWPYGSSRTSNTVLIISDAFQPGSYWSGFMSYPGWEGVILDTHIYQVFDNALVAWSEDQHIKGICGRTGDLASSGLWTMVGEWSPARTDCAKYLNGRGVGARYDGTYPGSTRVGSCTGFTGKASTFSAGYKTFLRKFWEAQTITYEKERGWVQWTWKAEQADEWSYQAGLKNGWIPQNPTNRQYPNICN</sequence>
<dbReference type="OrthoDB" id="62120at2759"/>
<dbReference type="Gene3D" id="3.20.20.80">
    <property type="entry name" value="Glycosidases"/>
    <property type="match status" value="1"/>
</dbReference>
<accession>A0A4Y7TXA2</accession>
<keyword evidence="3 7" id="KW-0326">Glycosidase</keyword>
<evidence type="ECO:0000256" key="5">
    <source>
        <dbReference type="ARBA" id="ARBA00036824"/>
    </source>
</evidence>
<evidence type="ECO:0000256" key="2">
    <source>
        <dbReference type="ARBA" id="ARBA00022801"/>
    </source>
</evidence>
<dbReference type="FunFam" id="3.20.20.80:FF:000033">
    <property type="entry name" value="Glucan 1,3-beta-glucosidase A"/>
    <property type="match status" value="1"/>
</dbReference>
<feature type="chain" id="PRO_5021485419" description="glucan 1,3-beta-glucosidase" evidence="8">
    <location>
        <begin position="26"/>
        <end position="423"/>
    </location>
</feature>
<proteinExistence type="inferred from homology"/>
<name>A0A4Y7TXA2_COPMI</name>
<keyword evidence="2 7" id="KW-0378">Hydrolase</keyword>
<feature type="domain" description="Glycoside hydrolase family 5" evidence="9">
    <location>
        <begin position="83"/>
        <end position="283"/>
    </location>
</feature>
<reference evidence="10 11" key="1">
    <citation type="journal article" date="2019" name="Nat. Ecol. Evol.">
        <title>Megaphylogeny resolves global patterns of mushroom evolution.</title>
        <authorList>
            <person name="Varga T."/>
            <person name="Krizsan K."/>
            <person name="Foldi C."/>
            <person name="Dima B."/>
            <person name="Sanchez-Garcia M."/>
            <person name="Sanchez-Ramirez S."/>
            <person name="Szollosi G.J."/>
            <person name="Szarkandi J.G."/>
            <person name="Papp V."/>
            <person name="Albert L."/>
            <person name="Andreopoulos W."/>
            <person name="Angelini C."/>
            <person name="Antonin V."/>
            <person name="Barry K.W."/>
            <person name="Bougher N.L."/>
            <person name="Buchanan P."/>
            <person name="Buyck B."/>
            <person name="Bense V."/>
            <person name="Catcheside P."/>
            <person name="Chovatia M."/>
            <person name="Cooper J."/>
            <person name="Damon W."/>
            <person name="Desjardin D."/>
            <person name="Finy P."/>
            <person name="Geml J."/>
            <person name="Haridas S."/>
            <person name="Hughes K."/>
            <person name="Justo A."/>
            <person name="Karasinski D."/>
            <person name="Kautmanova I."/>
            <person name="Kiss B."/>
            <person name="Kocsube S."/>
            <person name="Kotiranta H."/>
            <person name="LaButti K.M."/>
            <person name="Lechner B.E."/>
            <person name="Liimatainen K."/>
            <person name="Lipzen A."/>
            <person name="Lukacs Z."/>
            <person name="Mihaltcheva S."/>
            <person name="Morgado L.N."/>
            <person name="Niskanen T."/>
            <person name="Noordeloos M.E."/>
            <person name="Ohm R.A."/>
            <person name="Ortiz-Santana B."/>
            <person name="Ovrebo C."/>
            <person name="Racz N."/>
            <person name="Riley R."/>
            <person name="Savchenko A."/>
            <person name="Shiryaev A."/>
            <person name="Soop K."/>
            <person name="Spirin V."/>
            <person name="Szebenyi C."/>
            <person name="Tomsovsky M."/>
            <person name="Tulloss R.E."/>
            <person name="Uehling J."/>
            <person name="Grigoriev I.V."/>
            <person name="Vagvolgyi C."/>
            <person name="Papp T."/>
            <person name="Martin F.M."/>
            <person name="Miettinen O."/>
            <person name="Hibbett D.S."/>
            <person name="Nagy L.G."/>
        </authorList>
    </citation>
    <scope>NUCLEOTIDE SEQUENCE [LARGE SCALE GENOMIC DNA]</scope>
    <source>
        <strain evidence="10 11">FP101781</strain>
    </source>
</reference>
<comment type="caution">
    <text evidence="10">The sequence shown here is derived from an EMBL/GenBank/DDBJ whole genome shotgun (WGS) entry which is preliminary data.</text>
</comment>
<evidence type="ECO:0000256" key="7">
    <source>
        <dbReference type="RuleBase" id="RU361153"/>
    </source>
</evidence>
<evidence type="ECO:0000259" key="9">
    <source>
        <dbReference type="Pfam" id="PF00150"/>
    </source>
</evidence>
<feature type="signal peptide" evidence="8">
    <location>
        <begin position="1"/>
        <end position="25"/>
    </location>
</feature>
<dbReference type="Proteomes" id="UP000298030">
    <property type="component" value="Unassembled WGS sequence"/>
</dbReference>
<dbReference type="SUPFAM" id="SSF51445">
    <property type="entry name" value="(Trans)glycosidases"/>
    <property type="match status" value="1"/>
</dbReference>
<evidence type="ECO:0000256" key="6">
    <source>
        <dbReference type="ARBA" id="ARBA00038929"/>
    </source>
</evidence>
<dbReference type="InterPro" id="IPR001547">
    <property type="entry name" value="Glyco_hydro_5"/>
</dbReference>
<dbReference type="GO" id="GO:0004338">
    <property type="term" value="F:glucan exo-1,3-beta-glucosidase activity"/>
    <property type="evidence" value="ECO:0007669"/>
    <property type="project" value="UniProtKB-EC"/>
</dbReference>
<dbReference type="EMBL" id="QPFP01000002">
    <property type="protein sequence ID" value="TEB38806.1"/>
    <property type="molecule type" value="Genomic_DNA"/>
</dbReference>
<comment type="similarity">
    <text evidence="1 7">Belongs to the glycosyl hydrolase 5 (cellulase A) family.</text>
</comment>
<dbReference type="GO" id="GO:0009986">
    <property type="term" value="C:cell surface"/>
    <property type="evidence" value="ECO:0007669"/>
    <property type="project" value="TreeGrafter"/>
</dbReference>
<organism evidence="10 11">
    <name type="scientific">Coprinellus micaceus</name>
    <name type="common">Glistening ink-cap mushroom</name>
    <name type="synonym">Coprinus micaceus</name>
    <dbReference type="NCBI Taxonomy" id="71717"/>
    <lineage>
        <taxon>Eukaryota</taxon>
        <taxon>Fungi</taxon>
        <taxon>Dikarya</taxon>
        <taxon>Basidiomycota</taxon>
        <taxon>Agaricomycotina</taxon>
        <taxon>Agaricomycetes</taxon>
        <taxon>Agaricomycetidae</taxon>
        <taxon>Agaricales</taxon>
        <taxon>Agaricineae</taxon>
        <taxon>Psathyrellaceae</taxon>
        <taxon>Coprinellus</taxon>
    </lineage>
</organism>
<dbReference type="GO" id="GO:0009251">
    <property type="term" value="P:glucan catabolic process"/>
    <property type="evidence" value="ECO:0007669"/>
    <property type="project" value="TreeGrafter"/>
</dbReference>
<dbReference type="PANTHER" id="PTHR31297">
    <property type="entry name" value="GLUCAN ENDO-1,6-BETA-GLUCOSIDASE B"/>
    <property type="match status" value="1"/>
</dbReference>
<comment type="catalytic activity">
    <reaction evidence="5">
        <text>Successive hydrolysis of beta-D-glucose units from the non-reducing ends of (1-&gt;3)-beta-D-glucans, releasing alpha-glucose.</text>
        <dbReference type="EC" id="3.2.1.58"/>
    </reaction>
</comment>
<keyword evidence="4" id="KW-0961">Cell wall biogenesis/degradation</keyword>
<dbReference type="STRING" id="71717.A0A4Y7TXA2"/>
<keyword evidence="11" id="KW-1185">Reference proteome</keyword>
<dbReference type="AlphaFoldDB" id="A0A4Y7TXA2"/>
<dbReference type="Pfam" id="PF00150">
    <property type="entry name" value="Cellulase"/>
    <property type="match status" value="1"/>
</dbReference>
<evidence type="ECO:0000313" key="10">
    <source>
        <dbReference type="EMBL" id="TEB38806.1"/>
    </source>
</evidence>
<evidence type="ECO:0000256" key="8">
    <source>
        <dbReference type="SAM" id="SignalP"/>
    </source>
</evidence>
<dbReference type="GO" id="GO:0071555">
    <property type="term" value="P:cell wall organization"/>
    <property type="evidence" value="ECO:0007669"/>
    <property type="project" value="UniProtKB-KW"/>
</dbReference>
<gene>
    <name evidence="10" type="ORF">FA13DRAFT_1724758</name>
</gene>
<evidence type="ECO:0000256" key="4">
    <source>
        <dbReference type="ARBA" id="ARBA00023316"/>
    </source>
</evidence>
<dbReference type="GO" id="GO:0005576">
    <property type="term" value="C:extracellular region"/>
    <property type="evidence" value="ECO:0007669"/>
    <property type="project" value="TreeGrafter"/>
</dbReference>
<evidence type="ECO:0000256" key="3">
    <source>
        <dbReference type="ARBA" id="ARBA00023295"/>
    </source>
</evidence>
<dbReference type="InterPro" id="IPR050386">
    <property type="entry name" value="Glycosyl_hydrolase_5"/>
</dbReference>
<evidence type="ECO:0000313" key="11">
    <source>
        <dbReference type="Proteomes" id="UP000298030"/>
    </source>
</evidence>
<keyword evidence="8" id="KW-0732">Signal</keyword>
<dbReference type="InterPro" id="IPR017853">
    <property type="entry name" value="GH"/>
</dbReference>